<proteinExistence type="predicted"/>
<dbReference type="InParanoid" id="A0A024GUY2"/>
<evidence type="ECO:0000313" key="1">
    <source>
        <dbReference type="EMBL" id="CCI50608.1"/>
    </source>
</evidence>
<reference evidence="1 2" key="1">
    <citation type="submission" date="2012-05" db="EMBL/GenBank/DDBJ databases">
        <title>Recombination and specialization in a pathogen metapopulation.</title>
        <authorList>
            <person name="Gardiner A."/>
            <person name="Kemen E."/>
            <person name="Schultz-Larsen T."/>
            <person name="MacLean D."/>
            <person name="Van Oosterhout C."/>
            <person name="Jones J.D.G."/>
        </authorList>
    </citation>
    <scope>NUCLEOTIDE SEQUENCE [LARGE SCALE GENOMIC DNA]</scope>
    <source>
        <strain evidence="1 2">Ac Nc2</strain>
    </source>
</reference>
<protein>
    <submittedName>
        <fullName evidence="1">Uncharacterized protein</fullName>
    </submittedName>
</protein>
<evidence type="ECO:0000313" key="2">
    <source>
        <dbReference type="Proteomes" id="UP000053237"/>
    </source>
</evidence>
<dbReference type="AlphaFoldDB" id="A0A024GUY2"/>
<gene>
    <name evidence="1" type="ORF">BN9_125910</name>
</gene>
<dbReference type="EMBL" id="CAIX01000872">
    <property type="protein sequence ID" value="CCI50608.1"/>
    <property type="molecule type" value="Genomic_DNA"/>
</dbReference>
<name>A0A024GUY2_9STRA</name>
<keyword evidence="2" id="KW-1185">Reference proteome</keyword>
<sequence length="81" mass="9302">MDQNIPRLEYFYSILLYQKNGVLFSALPNIAFPLLSMKLTLRGCHPVRSTVCSKQLTPRNVHRALSWKWMVCLLASASSYL</sequence>
<accession>A0A024GUY2</accession>
<comment type="caution">
    <text evidence="1">The sequence shown here is derived from an EMBL/GenBank/DDBJ whole genome shotgun (WGS) entry which is preliminary data.</text>
</comment>
<organism evidence="1 2">
    <name type="scientific">Albugo candida</name>
    <dbReference type="NCBI Taxonomy" id="65357"/>
    <lineage>
        <taxon>Eukaryota</taxon>
        <taxon>Sar</taxon>
        <taxon>Stramenopiles</taxon>
        <taxon>Oomycota</taxon>
        <taxon>Peronosporomycetes</taxon>
        <taxon>Albuginales</taxon>
        <taxon>Albuginaceae</taxon>
        <taxon>Albugo</taxon>
    </lineage>
</organism>
<dbReference type="Proteomes" id="UP000053237">
    <property type="component" value="Unassembled WGS sequence"/>
</dbReference>